<evidence type="ECO:0000313" key="6">
    <source>
        <dbReference type="EMBL" id="KIO14420.1"/>
    </source>
</evidence>
<dbReference type="GO" id="GO:0007062">
    <property type="term" value="P:sister chromatid cohesion"/>
    <property type="evidence" value="ECO:0007669"/>
    <property type="project" value="TreeGrafter"/>
</dbReference>
<keyword evidence="2" id="KW-0498">Mitosis</keyword>
<dbReference type="GO" id="GO:0003677">
    <property type="term" value="F:DNA binding"/>
    <property type="evidence" value="ECO:0007669"/>
    <property type="project" value="TreeGrafter"/>
</dbReference>
<name>A0A0C3PJR3_PISTI</name>
<evidence type="ECO:0000313" key="7">
    <source>
        <dbReference type="Proteomes" id="UP000054217"/>
    </source>
</evidence>
<dbReference type="PANTHER" id="PTHR18937">
    <property type="entry name" value="STRUCTURAL MAINTENANCE OF CHROMOSOMES SMC FAMILY MEMBER"/>
    <property type="match status" value="1"/>
</dbReference>
<evidence type="ECO:0000256" key="3">
    <source>
        <dbReference type="ARBA" id="ARBA00023242"/>
    </source>
</evidence>
<evidence type="ECO:0008006" key="8">
    <source>
        <dbReference type="Google" id="ProtNLM"/>
    </source>
</evidence>
<evidence type="ECO:0000256" key="1">
    <source>
        <dbReference type="ARBA" id="ARBA00022618"/>
    </source>
</evidence>
<dbReference type="InParanoid" id="A0A0C3PJR3"/>
<dbReference type="InterPro" id="IPR027417">
    <property type="entry name" value="P-loop_NTPase"/>
</dbReference>
<dbReference type="GO" id="GO:0005634">
    <property type="term" value="C:nucleus"/>
    <property type="evidence" value="ECO:0007669"/>
    <property type="project" value="TreeGrafter"/>
</dbReference>
<dbReference type="STRING" id="870435.A0A0C3PJR3"/>
<keyword evidence="7" id="KW-1185">Reference proteome</keyword>
<dbReference type="HOGENOM" id="CLU_057899_1_0_1"/>
<feature type="region of interest" description="Disordered" evidence="5">
    <location>
        <begin position="38"/>
        <end position="60"/>
    </location>
</feature>
<sequence length="131" mass="15164">MLARFDSSILKPNPEIERMAPYLKVIERLDDVEAKFTDTEKAPEKVRKDSEKARDQFSDVKRRRPCIQRTDKGQVRTYGSVAYLSLEDIKGPYAAGIKYHTMPPMKRFRDMEQLCDGEKTVAAFALLFAMR</sequence>
<reference evidence="6 7" key="1">
    <citation type="submission" date="2014-04" db="EMBL/GenBank/DDBJ databases">
        <authorList>
            <consortium name="DOE Joint Genome Institute"/>
            <person name="Kuo A."/>
            <person name="Kohler A."/>
            <person name="Costa M.D."/>
            <person name="Nagy L.G."/>
            <person name="Floudas D."/>
            <person name="Copeland A."/>
            <person name="Barry K.W."/>
            <person name="Cichocki N."/>
            <person name="Veneault-Fourrey C."/>
            <person name="LaButti K."/>
            <person name="Lindquist E.A."/>
            <person name="Lipzen A."/>
            <person name="Lundell T."/>
            <person name="Morin E."/>
            <person name="Murat C."/>
            <person name="Sun H."/>
            <person name="Tunlid A."/>
            <person name="Henrissat B."/>
            <person name="Grigoriev I.V."/>
            <person name="Hibbett D.S."/>
            <person name="Martin F."/>
            <person name="Nordberg H.P."/>
            <person name="Cantor M.N."/>
            <person name="Hua S.X."/>
        </authorList>
    </citation>
    <scope>NUCLEOTIDE SEQUENCE [LARGE SCALE GENOMIC DNA]</scope>
    <source>
        <strain evidence="6 7">Marx 270</strain>
    </source>
</reference>
<reference evidence="7" key="2">
    <citation type="submission" date="2015-01" db="EMBL/GenBank/DDBJ databases">
        <title>Evolutionary Origins and Diversification of the Mycorrhizal Mutualists.</title>
        <authorList>
            <consortium name="DOE Joint Genome Institute"/>
            <consortium name="Mycorrhizal Genomics Consortium"/>
            <person name="Kohler A."/>
            <person name="Kuo A."/>
            <person name="Nagy L.G."/>
            <person name="Floudas D."/>
            <person name="Copeland A."/>
            <person name="Barry K.W."/>
            <person name="Cichocki N."/>
            <person name="Veneault-Fourrey C."/>
            <person name="LaButti K."/>
            <person name="Lindquist E.A."/>
            <person name="Lipzen A."/>
            <person name="Lundell T."/>
            <person name="Morin E."/>
            <person name="Murat C."/>
            <person name="Riley R."/>
            <person name="Ohm R."/>
            <person name="Sun H."/>
            <person name="Tunlid A."/>
            <person name="Henrissat B."/>
            <person name="Grigoriev I.V."/>
            <person name="Hibbett D.S."/>
            <person name="Martin F."/>
        </authorList>
    </citation>
    <scope>NUCLEOTIDE SEQUENCE [LARGE SCALE GENOMIC DNA]</scope>
    <source>
        <strain evidence="7">Marx 270</strain>
    </source>
</reference>
<organism evidence="6 7">
    <name type="scientific">Pisolithus tinctorius Marx 270</name>
    <dbReference type="NCBI Taxonomy" id="870435"/>
    <lineage>
        <taxon>Eukaryota</taxon>
        <taxon>Fungi</taxon>
        <taxon>Dikarya</taxon>
        <taxon>Basidiomycota</taxon>
        <taxon>Agaricomycotina</taxon>
        <taxon>Agaricomycetes</taxon>
        <taxon>Agaricomycetidae</taxon>
        <taxon>Boletales</taxon>
        <taxon>Sclerodermatineae</taxon>
        <taxon>Pisolithaceae</taxon>
        <taxon>Pisolithus</taxon>
    </lineage>
</organism>
<gene>
    <name evidence="6" type="ORF">M404DRAFT_477175</name>
</gene>
<protein>
    <recommendedName>
        <fullName evidence="8">RecF/RecN/SMC N-terminal domain-containing protein</fullName>
    </recommendedName>
</protein>
<evidence type="ECO:0000256" key="4">
    <source>
        <dbReference type="ARBA" id="ARBA00023306"/>
    </source>
</evidence>
<dbReference type="OrthoDB" id="5575062at2759"/>
<keyword evidence="1" id="KW-0132">Cell division</keyword>
<accession>A0A0C3PJR3</accession>
<evidence type="ECO:0000256" key="2">
    <source>
        <dbReference type="ARBA" id="ARBA00022776"/>
    </source>
</evidence>
<dbReference type="PANTHER" id="PTHR18937:SF12">
    <property type="entry name" value="STRUCTURAL MAINTENANCE OF CHROMOSOMES PROTEIN"/>
    <property type="match status" value="1"/>
</dbReference>
<dbReference type="GO" id="GO:0051301">
    <property type="term" value="P:cell division"/>
    <property type="evidence" value="ECO:0007669"/>
    <property type="project" value="UniProtKB-KW"/>
</dbReference>
<dbReference type="Gene3D" id="3.40.50.300">
    <property type="entry name" value="P-loop containing nucleotide triphosphate hydrolases"/>
    <property type="match status" value="1"/>
</dbReference>
<keyword evidence="3" id="KW-0539">Nucleus</keyword>
<proteinExistence type="predicted"/>
<evidence type="ECO:0000256" key="5">
    <source>
        <dbReference type="SAM" id="MobiDB-lite"/>
    </source>
</evidence>
<dbReference type="GO" id="GO:0008278">
    <property type="term" value="C:cohesin complex"/>
    <property type="evidence" value="ECO:0007669"/>
    <property type="project" value="TreeGrafter"/>
</dbReference>
<dbReference type="AlphaFoldDB" id="A0A0C3PJR3"/>
<keyword evidence="4" id="KW-0131">Cell cycle</keyword>
<dbReference type="Proteomes" id="UP000054217">
    <property type="component" value="Unassembled WGS sequence"/>
</dbReference>
<dbReference type="EMBL" id="KN831945">
    <property type="protein sequence ID" value="KIO14420.1"/>
    <property type="molecule type" value="Genomic_DNA"/>
</dbReference>